<dbReference type="Pfam" id="PF09722">
    <property type="entry name" value="Xre_MbcA_ParS_C"/>
    <property type="match status" value="1"/>
</dbReference>
<evidence type="ECO:0000259" key="2">
    <source>
        <dbReference type="Pfam" id="PF20432"/>
    </source>
</evidence>
<organism evidence="3 4">
    <name type="scientific">Algoriphagus oliviformis</name>
    <dbReference type="NCBI Taxonomy" id="2811231"/>
    <lineage>
        <taxon>Bacteria</taxon>
        <taxon>Pseudomonadati</taxon>
        <taxon>Bacteroidota</taxon>
        <taxon>Cytophagia</taxon>
        <taxon>Cytophagales</taxon>
        <taxon>Cyclobacteriaceae</taxon>
        <taxon>Algoriphagus</taxon>
    </lineage>
</organism>
<protein>
    <submittedName>
        <fullName evidence="3">DUF2384 domain-containing protein</fullName>
    </submittedName>
</protein>
<comment type="caution">
    <text evidence="3">The sequence shown here is derived from an EMBL/GenBank/DDBJ whole genome shotgun (WGS) entry which is preliminary data.</text>
</comment>
<dbReference type="Proteomes" id="UP000664317">
    <property type="component" value="Unassembled WGS sequence"/>
</dbReference>
<keyword evidence="4" id="KW-1185">Reference proteome</keyword>
<feature type="domain" description="Antitoxin Xre-like helix-turn-helix" evidence="2">
    <location>
        <begin position="78"/>
        <end position="126"/>
    </location>
</feature>
<dbReference type="Pfam" id="PF20432">
    <property type="entry name" value="Xre-like-HTH"/>
    <property type="match status" value="1"/>
</dbReference>
<evidence type="ECO:0000259" key="1">
    <source>
        <dbReference type="Pfam" id="PF09722"/>
    </source>
</evidence>
<sequence>MSPTQVWKHHSTETTDPKVRKNHLDTDHFLATFVSIDKIYYQMILETEDYQTSTHYKKLVQILGTKAMQWRIKSPFDFIAIATEGVGSQIIENFWTHFGLSKSETSKLLNISEPTLYRWTRSEKKLERNYAIQIFELTDLFLYGEEVFESQHNFFQWLELPNMALGGFEPREVLEIPGGLSKVRDLLGRIDHGVFS</sequence>
<gene>
    <name evidence="3" type="ORF">J0A68_16365</name>
</gene>
<dbReference type="InterPro" id="IPR046847">
    <property type="entry name" value="Xre-like_HTH"/>
</dbReference>
<evidence type="ECO:0000313" key="4">
    <source>
        <dbReference type="Proteomes" id="UP000664317"/>
    </source>
</evidence>
<feature type="domain" description="Antitoxin Xre/MbcA/ParS-like toxin-binding" evidence="1">
    <location>
        <begin position="145"/>
        <end position="193"/>
    </location>
</feature>
<dbReference type="InterPro" id="IPR024467">
    <property type="entry name" value="Xre/MbcA/ParS-like_toxin-bd"/>
</dbReference>
<name>A0ABS3C8N9_9BACT</name>
<evidence type="ECO:0000313" key="3">
    <source>
        <dbReference type="EMBL" id="MBN7812530.1"/>
    </source>
</evidence>
<dbReference type="RefSeq" id="WP_206579307.1">
    <property type="nucleotide sequence ID" value="NZ_JAFKCT010000007.1"/>
</dbReference>
<accession>A0ABS3C8N9</accession>
<reference evidence="3 4" key="1">
    <citation type="submission" date="2021-03" db="EMBL/GenBank/DDBJ databases">
        <title>novel species isolated from a fishpond in China.</title>
        <authorList>
            <person name="Lu H."/>
            <person name="Cai Z."/>
        </authorList>
    </citation>
    <scope>NUCLEOTIDE SEQUENCE [LARGE SCALE GENOMIC DNA]</scope>
    <source>
        <strain evidence="3 4">H41</strain>
    </source>
</reference>
<dbReference type="EMBL" id="JAFKCT010000007">
    <property type="protein sequence ID" value="MBN7812530.1"/>
    <property type="molecule type" value="Genomic_DNA"/>
</dbReference>
<proteinExistence type="predicted"/>